<evidence type="ECO:0000313" key="1">
    <source>
        <dbReference type="EMBL" id="KKL28986.1"/>
    </source>
</evidence>
<dbReference type="EMBL" id="LAZR01034899">
    <property type="protein sequence ID" value="KKL28986.1"/>
    <property type="molecule type" value="Genomic_DNA"/>
</dbReference>
<gene>
    <name evidence="1" type="ORF">LCGC14_2369670</name>
</gene>
<protein>
    <submittedName>
        <fullName evidence="1">Uncharacterized protein</fullName>
    </submittedName>
</protein>
<sequence>MAKNAVVVYGPFNVPSTTAATEIKTALELIDYSATIEWVVVGPNTRGIFYILSIDTA</sequence>
<comment type="caution">
    <text evidence="1">The sequence shown here is derived from an EMBL/GenBank/DDBJ whole genome shotgun (WGS) entry which is preliminary data.</text>
</comment>
<reference evidence="1" key="1">
    <citation type="journal article" date="2015" name="Nature">
        <title>Complex archaea that bridge the gap between prokaryotes and eukaryotes.</title>
        <authorList>
            <person name="Spang A."/>
            <person name="Saw J.H."/>
            <person name="Jorgensen S.L."/>
            <person name="Zaremba-Niedzwiedzka K."/>
            <person name="Martijn J."/>
            <person name="Lind A.E."/>
            <person name="van Eijk R."/>
            <person name="Schleper C."/>
            <person name="Guy L."/>
            <person name="Ettema T.J."/>
        </authorList>
    </citation>
    <scope>NUCLEOTIDE SEQUENCE</scope>
</reference>
<name>A0A0F9EGN0_9ZZZZ</name>
<dbReference type="AlphaFoldDB" id="A0A0F9EGN0"/>
<organism evidence="1">
    <name type="scientific">marine sediment metagenome</name>
    <dbReference type="NCBI Taxonomy" id="412755"/>
    <lineage>
        <taxon>unclassified sequences</taxon>
        <taxon>metagenomes</taxon>
        <taxon>ecological metagenomes</taxon>
    </lineage>
</organism>
<proteinExistence type="predicted"/>
<accession>A0A0F9EGN0</accession>